<gene>
    <name evidence="2" type="ORF">CRP114_gp32</name>
</gene>
<feature type="compositionally biased region" description="Basic and acidic residues" evidence="1">
    <location>
        <begin position="1"/>
        <end position="25"/>
    </location>
</feature>
<evidence type="ECO:0000313" key="3">
    <source>
        <dbReference type="Proteomes" id="UP001301566"/>
    </source>
</evidence>
<feature type="region of interest" description="Disordered" evidence="1">
    <location>
        <begin position="1"/>
        <end position="31"/>
    </location>
</feature>
<evidence type="ECO:0000313" key="2">
    <source>
        <dbReference type="EMBL" id="WMM95231.1"/>
    </source>
</evidence>
<keyword evidence="3" id="KW-1185">Reference proteome</keyword>
<dbReference type="Proteomes" id="UP001301566">
    <property type="component" value="Segment"/>
</dbReference>
<sequence>MLKAKDSKAVEKVKAEEATPEEKKPLAAPAVSKGVSKITRIDY</sequence>
<dbReference type="EMBL" id="OR420740">
    <property type="protein sequence ID" value="WMM95231.1"/>
    <property type="molecule type" value="Genomic_DNA"/>
</dbReference>
<protein>
    <submittedName>
        <fullName evidence="2">Uncharacterized protein</fullName>
    </submittedName>
</protein>
<proteinExistence type="predicted"/>
<name>A0AAX3ZWC7_9CAUD</name>
<reference evidence="2 3" key="1">
    <citation type="submission" date="2023-08" db="EMBL/GenBank/DDBJ databases">
        <authorList>
            <person name="Du S."/>
            <person name="Wu Z."/>
            <person name="Wu Y."/>
            <person name="Yang M."/>
            <person name="Shao J."/>
            <person name="Liu H."/>
            <person name="Zhao Y."/>
            <person name="Zhang Z."/>
        </authorList>
    </citation>
    <scope>NUCLEOTIDE SEQUENCE [LARGE SCALE GENOMIC DNA]</scope>
</reference>
<organism evidence="2 3">
    <name type="scientific">Roseobacter phage CRP-114</name>
    <dbReference type="NCBI Taxonomy" id="3072842"/>
    <lineage>
        <taxon>Viruses</taxon>
        <taxon>Duplodnaviria</taxon>
        <taxon>Heunggongvirae</taxon>
        <taxon>Uroviricota</taxon>
        <taxon>Caudoviricetes</taxon>
        <taxon>Autographivirales</taxon>
        <taxon>Autographivirales incertae sedis</taxon>
        <taxon>Dynamenevirus</taxon>
        <taxon>Dynamenevirus CRP114</taxon>
    </lineage>
</organism>
<accession>A0AAX3ZWC7</accession>
<evidence type="ECO:0000256" key="1">
    <source>
        <dbReference type="SAM" id="MobiDB-lite"/>
    </source>
</evidence>